<dbReference type="GO" id="GO:0016787">
    <property type="term" value="F:hydrolase activity"/>
    <property type="evidence" value="ECO:0007669"/>
    <property type="project" value="UniProtKB-KW"/>
</dbReference>
<feature type="domain" description="AB hydrolase-1" evidence="1">
    <location>
        <begin position="50"/>
        <end position="280"/>
    </location>
</feature>
<keyword evidence="3" id="KW-1185">Reference proteome</keyword>
<comment type="caution">
    <text evidence="2">The sequence shown here is derived from an EMBL/GenBank/DDBJ whole genome shotgun (WGS) entry which is preliminary data.</text>
</comment>
<dbReference type="AlphaFoldDB" id="A0A401IHP6"/>
<reference evidence="3" key="1">
    <citation type="submission" date="2017-05" db="EMBL/GenBank/DDBJ databases">
        <title>Physiological properties and genetic analysis related to exopolysaccharide production of fresh-water unicellular cyanobacterium Aphanothece sacrum, Suizenji Nori, that has been cultured as a food source in Japan.</title>
        <authorList>
            <person name="Kanesaki Y."/>
            <person name="Yoshikawa S."/>
            <person name="Ohki K."/>
        </authorList>
    </citation>
    <scope>NUCLEOTIDE SEQUENCE [LARGE SCALE GENOMIC DNA]</scope>
    <source>
        <strain evidence="3">FPU1</strain>
    </source>
</reference>
<dbReference type="RefSeq" id="WP_124970637.1">
    <property type="nucleotide sequence ID" value="NZ_BDQK01000013.1"/>
</dbReference>
<dbReference type="Pfam" id="PF00561">
    <property type="entry name" value="Abhydrolase_1"/>
    <property type="match status" value="1"/>
</dbReference>
<dbReference type="InterPro" id="IPR029058">
    <property type="entry name" value="AB_hydrolase_fold"/>
</dbReference>
<dbReference type="PRINTS" id="PR00111">
    <property type="entry name" value="ABHYDROLASE"/>
</dbReference>
<sequence length="295" mass="33225">MFNLPLDNQNLTETTSINLLKQIRCEEILTPLSSDPILTTYVTEGRGETPILLLHGFDSSLLEFRRLFPLLAKHHPTWAVDLLGFGFTQRMTGLSFSPRDIKTHLYYFWKTLIQKPMILVGASMGGATAIDFSLTYPDMVKKLILIDSAGLAKPPTIGKFMFPPLDYLSTAFLRNSWVRQQISRVAYYDKSLASKDAQVCAALHLQCPRWSEALITFTKSGGYGCFTEYLSNLKIPTIIIWGENDKILGTKDATKFQELIPDNELIWIAKCGHVPHLEQPEITADNVIQSISPNK</sequence>
<dbReference type="PANTHER" id="PTHR43689:SF8">
    <property type="entry name" value="ALPHA_BETA-HYDROLASES SUPERFAMILY PROTEIN"/>
    <property type="match status" value="1"/>
</dbReference>
<dbReference type="EMBL" id="BDQK01000013">
    <property type="protein sequence ID" value="GBF80812.1"/>
    <property type="molecule type" value="Genomic_DNA"/>
</dbReference>
<gene>
    <name evidence="2" type="ORF">AsFPU1_2217</name>
</gene>
<accession>A0A401IHP6</accession>
<evidence type="ECO:0000259" key="1">
    <source>
        <dbReference type="Pfam" id="PF00561"/>
    </source>
</evidence>
<dbReference type="InterPro" id="IPR000073">
    <property type="entry name" value="AB_hydrolase_1"/>
</dbReference>
<proteinExistence type="predicted"/>
<dbReference type="SUPFAM" id="SSF53474">
    <property type="entry name" value="alpha/beta-Hydrolases"/>
    <property type="match status" value="1"/>
</dbReference>
<dbReference type="PANTHER" id="PTHR43689">
    <property type="entry name" value="HYDROLASE"/>
    <property type="match status" value="1"/>
</dbReference>
<dbReference type="Proteomes" id="UP000287247">
    <property type="component" value="Unassembled WGS sequence"/>
</dbReference>
<keyword evidence="2" id="KW-0378">Hydrolase</keyword>
<evidence type="ECO:0000313" key="3">
    <source>
        <dbReference type="Proteomes" id="UP000287247"/>
    </source>
</evidence>
<dbReference type="OrthoDB" id="9780765at2"/>
<evidence type="ECO:0000313" key="2">
    <source>
        <dbReference type="EMBL" id="GBF80812.1"/>
    </source>
</evidence>
<protein>
    <submittedName>
        <fullName evidence="2">Alpha/beta hydrolase</fullName>
    </submittedName>
</protein>
<dbReference type="Gene3D" id="3.40.50.1820">
    <property type="entry name" value="alpha/beta hydrolase"/>
    <property type="match status" value="1"/>
</dbReference>
<organism evidence="2 3">
    <name type="scientific">Aphanothece sacrum FPU1</name>
    <dbReference type="NCBI Taxonomy" id="1920663"/>
    <lineage>
        <taxon>Bacteria</taxon>
        <taxon>Bacillati</taxon>
        <taxon>Cyanobacteriota</taxon>
        <taxon>Cyanophyceae</taxon>
        <taxon>Oscillatoriophycideae</taxon>
        <taxon>Chroococcales</taxon>
        <taxon>Aphanothecaceae</taxon>
        <taxon>Aphanothece</taxon>
    </lineage>
</organism>
<name>A0A401IHP6_APHSA</name>